<evidence type="ECO:0000256" key="2">
    <source>
        <dbReference type="ARBA" id="ARBA00022801"/>
    </source>
</evidence>
<evidence type="ECO:0000256" key="4">
    <source>
        <dbReference type="ARBA" id="ARBA00022840"/>
    </source>
</evidence>
<dbReference type="InterPro" id="IPR050534">
    <property type="entry name" value="Coronavir_polyprotein_1ab"/>
</dbReference>
<dbReference type="Gene3D" id="3.40.50.300">
    <property type="entry name" value="P-loop containing nucleotide triphosphate hydrolases"/>
    <property type="match status" value="3"/>
</dbReference>
<accession>A0ABQ5R7E2</accession>
<organism evidence="6 7">
    <name type="scientific">Phytohabitans aurantiacus</name>
    <dbReference type="NCBI Taxonomy" id="3016789"/>
    <lineage>
        <taxon>Bacteria</taxon>
        <taxon>Bacillati</taxon>
        <taxon>Actinomycetota</taxon>
        <taxon>Actinomycetes</taxon>
        <taxon>Micromonosporales</taxon>
        <taxon>Micromonosporaceae</taxon>
    </lineage>
</organism>
<keyword evidence="1" id="KW-0547">Nucleotide-binding</keyword>
<dbReference type="Proteomes" id="UP001144280">
    <property type="component" value="Unassembled WGS sequence"/>
</dbReference>
<keyword evidence="4" id="KW-0067">ATP-binding</keyword>
<comment type="caution">
    <text evidence="6">The sequence shown here is derived from an EMBL/GenBank/DDBJ whole genome shotgun (WGS) entry which is preliminary data.</text>
</comment>
<keyword evidence="2" id="KW-0378">Hydrolase</keyword>
<proteinExistence type="predicted"/>
<evidence type="ECO:0000256" key="3">
    <source>
        <dbReference type="ARBA" id="ARBA00022806"/>
    </source>
</evidence>
<sequence>MAPIRQNLLAMEVAKILAALADLAPAGGERVLDVSGGGRPLVWLAEPDRAPRNTRVDRLAALDALRRDERVLRLGWTFVVGGAEVGGARRKVRLPLLAQPVRLEWGLRGYRVVPAGDLELTPLIEDRAVAAGLEAAPGLASTGWLGATGTVAWVKAAAAAAGLAVGEVLAQAPKRADDTVLVGVTAPALFVTRDVVATGLRDTLLAWAAHPDLNSTALSHVYGDRPHETSLVDGDKPLSPLPLNAAQREVVRRTRVEPVVVAGGPPGGGKSHAAVAAALDVVDRGGSVLVATQSVHAADVLADLVRRYDGPAPVLFGDSERRADLAADLSRGAEAGADAERVRAIAAAVEAAVAPVTSIRAGIAAALDTERRAAELPRWQPAIPALQGDAPGAFTVDADHASAGHLLEAATATDGGWWRRWRRRRTEKRLRRIFGAAPTVPHERLRAALDAAVAARAAARLAVGGGTDLAPAWRALADGDAALAAAVGAAMRRRATSSARWNAAARRSATALGAALRAGRNRRREMLTALDGPALVRALPLWIGTVTDVDDLLPPAPGMFDLVVLDEAAHIDQLRAAPVLARAKRALVIGDPRQLRFVSFVADVEVAGTLRQHGLEHLADRLDVRRASAFDVAAGAAAVTWLGEHYRCAPHLIGFSARRFYSDRLELVTRHPRNELTDLIELVRVPGSRVDDGVNRAEVDAVLDEVRRLAEAPPEGGIGVITPFRAQADAIESALLSAFSVEEIQKLGLRSGTVHGFQGSEADVVIASLGLVDGDSASRHRFAADPNLFNVMVTRARHHMTVVTSLTSPQGLLGDYFQHAEQPGRSAPGQGQAPSEWATALARELRRAGVQVRFGYPVGRWRIDLCAGEGEGAVGLICAVHPDGVDAHIERQRTLTRAGWRLYDAFASRWAGDPVRAALDLTSSP</sequence>
<feature type="domain" description="DNA2/NAM7 helicase-like C-terminal" evidence="5">
    <location>
        <begin position="636"/>
        <end position="805"/>
    </location>
</feature>
<keyword evidence="3" id="KW-0347">Helicase</keyword>
<name>A0ABQ5R7E2_9ACTN</name>
<reference evidence="6" key="1">
    <citation type="submission" date="2022-12" db="EMBL/GenBank/DDBJ databases">
        <title>New Phytohabitans aurantiacus sp. RD004123 nov., an actinomycete isolated from soil.</title>
        <authorList>
            <person name="Triningsih D.W."/>
            <person name="Harunari E."/>
            <person name="Igarashi Y."/>
        </authorList>
    </citation>
    <scope>NUCLEOTIDE SEQUENCE</scope>
    <source>
        <strain evidence="6">RD004123</strain>
    </source>
</reference>
<keyword evidence="7" id="KW-1185">Reference proteome</keyword>
<evidence type="ECO:0000259" key="5">
    <source>
        <dbReference type="Pfam" id="PF13087"/>
    </source>
</evidence>
<dbReference type="InterPro" id="IPR027417">
    <property type="entry name" value="P-loop_NTPase"/>
</dbReference>
<evidence type="ECO:0000313" key="6">
    <source>
        <dbReference type="EMBL" id="GLI02133.1"/>
    </source>
</evidence>
<protein>
    <recommendedName>
        <fullName evidence="5">DNA2/NAM7 helicase-like C-terminal domain-containing protein</fullName>
    </recommendedName>
</protein>
<dbReference type="PANTHER" id="PTHR43788">
    <property type="entry name" value="DNA2/NAM7 HELICASE FAMILY MEMBER"/>
    <property type="match status" value="1"/>
</dbReference>
<dbReference type="InterPro" id="IPR047187">
    <property type="entry name" value="SF1_C_Upf1"/>
</dbReference>
<dbReference type="CDD" id="cd18808">
    <property type="entry name" value="SF1_C_Upf1"/>
    <property type="match status" value="1"/>
</dbReference>
<evidence type="ECO:0000256" key="1">
    <source>
        <dbReference type="ARBA" id="ARBA00022741"/>
    </source>
</evidence>
<dbReference type="PANTHER" id="PTHR43788:SF8">
    <property type="entry name" value="DNA-BINDING PROTEIN SMUBP-2"/>
    <property type="match status" value="1"/>
</dbReference>
<dbReference type="EMBL" id="BSDI01000055">
    <property type="protein sequence ID" value="GLI02133.1"/>
    <property type="molecule type" value="Genomic_DNA"/>
</dbReference>
<gene>
    <name evidence="6" type="ORF">Pa4123_74110</name>
</gene>
<dbReference type="SUPFAM" id="SSF52540">
    <property type="entry name" value="P-loop containing nucleoside triphosphate hydrolases"/>
    <property type="match status" value="1"/>
</dbReference>
<dbReference type="InterPro" id="IPR041679">
    <property type="entry name" value="DNA2/NAM7-like_C"/>
</dbReference>
<dbReference type="Pfam" id="PF13087">
    <property type="entry name" value="AAA_12"/>
    <property type="match status" value="1"/>
</dbReference>
<evidence type="ECO:0000313" key="7">
    <source>
        <dbReference type="Proteomes" id="UP001144280"/>
    </source>
</evidence>